<comment type="subcellular location">
    <subcellularLocation>
        <location evidence="1">Nucleus</location>
    </subcellularLocation>
</comment>
<evidence type="ECO:0000256" key="11">
    <source>
        <dbReference type="PROSITE-ProRule" id="PRU00042"/>
    </source>
</evidence>
<evidence type="ECO:0000259" key="13">
    <source>
        <dbReference type="PROSITE" id="PS50157"/>
    </source>
</evidence>
<dbReference type="FunFam" id="3.30.160.60:FF:000512">
    <property type="entry name" value="zinc finger protein 197 isoform X1"/>
    <property type="match status" value="1"/>
</dbReference>
<dbReference type="FunFam" id="3.30.160.60:FF:000508">
    <property type="entry name" value="Myeloid zinc finger 1"/>
    <property type="match status" value="1"/>
</dbReference>
<keyword evidence="5 11" id="KW-0863">Zinc-finger</keyword>
<comment type="similarity">
    <text evidence="2">Belongs to the krueppel C2H2-type zinc-finger protein family.</text>
</comment>
<evidence type="ECO:0000256" key="4">
    <source>
        <dbReference type="ARBA" id="ARBA00022737"/>
    </source>
</evidence>
<dbReference type="GO" id="GO:0005634">
    <property type="term" value="C:nucleus"/>
    <property type="evidence" value="ECO:0007669"/>
    <property type="project" value="UniProtKB-SubCell"/>
</dbReference>
<keyword evidence="8" id="KW-0238">DNA-binding</keyword>
<dbReference type="SMART" id="SM00355">
    <property type="entry name" value="ZnF_C2H2"/>
    <property type="match status" value="6"/>
</dbReference>
<dbReference type="GO" id="GO:0008270">
    <property type="term" value="F:zinc ion binding"/>
    <property type="evidence" value="ECO:0007669"/>
    <property type="project" value="UniProtKB-KW"/>
</dbReference>
<dbReference type="AlphaFoldDB" id="A0A7S2XCQ1"/>
<feature type="region of interest" description="Disordered" evidence="12">
    <location>
        <begin position="691"/>
        <end position="712"/>
    </location>
</feature>
<dbReference type="SUPFAM" id="SSF57667">
    <property type="entry name" value="beta-beta-alpha zinc fingers"/>
    <property type="match status" value="3"/>
</dbReference>
<organism evidence="14">
    <name type="scientific">Lotharella oceanica</name>
    <dbReference type="NCBI Taxonomy" id="641309"/>
    <lineage>
        <taxon>Eukaryota</taxon>
        <taxon>Sar</taxon>
        <taxon>Rhizaria</taxon>
        <taxon>Cercozoa</taxon>
        <taxon>Chlorarachniophyceae</taxon>
        <taxon>Lotharella</taxon>
    </lineage>
</organism>
<dbReference type="PROSITE" id="PS00028">
    <property type="entry name" value="ZINC_FINGER_C2H2_1"/>
    <property type="match status" value="6"/>
</dbReference>
<evidence type="ECO:0000256" key="6">
    <source>
        <dbReference type="ARBA" id="ARBA00022833"/>
    </source>
</evidence>
<feature type="region of interest" description="Disordered" evidence="12">
    <location>
        <begin position="150"/>
        <end position="169"/>
    </location>
</feature>
<dbReference type="EMBL" id="HBHP01015430">
    <property type="protein sequence ID" value="CAD9763273.1"/>
    <property type="molecule type" value="Transcribed_RNA"/>
</dbReference>
<gene>
    <name evidence="14" type="ORF">LSP00402_LOCUS9564</name>
</gene>
<evidence type="ECO:0000256" key="10">
    <source>
        <dbReference type="ARBA" id="ARBA00023242"/>
    </source>
</evidence>
<evidence type="ECO:0000256" key="9">
    <source>
        <dbReference type="ARBA" id="ARBA00023163"/>
    </source>
</evidence>
<feature type="domain" description="C2H2-type" evidence="13">
    <location>
        <begin position="526"/>
        <end position="553"/>
    </location>
</feature>
<protein>
    <recommendedName>
        <fullName evidence="13">C2H2-type domain-containing protein</fullName>
    </recommendedName>
</protein>
<dbReference type="PANTHER" id="PTHR16515">
    <property type="entry name" value="PR DOMAIN ZINC FINGER PROTEIN"/>
    <property type="match status" value="1"/>
</dbReference>
<keyword evidence="6" id="KW-0862">Zinc</keyword>
<dbReference type="FunFam" id="3.30.160.60:FF:001498">
    <property type="entry name" value="Zinc finger protein 404"/>
    <property type="match status" value="1"/>
</dbReference>
<dbReference type="FunFam" id="3.30.160.60:FF:000100">
    <property type="entry name" value="Zinc finger 45-like"/>
    <property type="match status" value="1"/>
</dbReference>
<accession>A0A7S2XCQ1</accession>
<proteinExistence type="inferred from homology"/>
<dbReference type="Pfam" id="PF00096">
    <property type="entry name" value="zf-C2H2"/>
    <property type="match status" value="5"/>
</dbReference>
<dbReference type="Gene3D" id="3.30.160.60">
    <property type="entry name" value="Classic Zinc Finger"/>
    <property type="match status" value="6"/>
</dbReference>
<evidence type="ECO:0000256" key="1">
    <source>
        <dbReference type="ARBA" id="ARBA00004123"/>
    </source>
</evidence>
<keyword evidence="9" id="KW-0804">Transcription</keyword>
<dbReference type="FunFam" id="3.30.160.60:FF:000774">
    <property type="entry name" value="Zinc finger protein"/>
    <property type="match status" value="1"/>
</dbReference>
<feature type="domain" description="C2H2-type" evidence="13">
    <location>
        <begin position="666"/>
        <end position="693"/>
    </location>
</feature>
<feature type="compositionally biased region" description="Basic and acidic residues" evidence="12">
    <location>
        <begin position="83"/>
        <end position="117"/>
    </location>
</feature>
<name>A0A7S2XCQ1_9EUKA</name>
<evidence type="ECO:0000256" key="3">
    <source>
        <dbReference type="ARBA" id="ARBA00022723"/>
    </source>
</evidence>
<feature type="domain" description="C2H2-type" evidence="13">
    <location>
        <begin position="638"/>
        <end position="665"/>
    </location>
</feature>
<keyword evidence="3" id="KW-0479">Metal-binding</keyword>
<dbReference type="GO" id="GO:0003677">
    <property type="term" value="F:DNA binding"/>
    <property type="evidence" value="ECO:0007669"/>
    <property type="project" value="UniProtKB-KW"/>
</dbReference>
<evidence type="ECO:0000256" key="12">
    <source>
        <dbReference type="SAM" id="MobiDB-lite"/>
    </source>
</evidence>
<evidence type="ECO:0000256" key="5">
    <source>
        <dbReference type="ARBA" id="ARBA00022771"/>
    </source>
</evidence>
<keyword evidence="7" id="KW-0805">Transcription regulation</keyword>
<dbReference type="InterPro" id="IPR013087">
    <property type="entry name" value="Znf_C2H2_type"/>
</dbReference>
<sequence length="712" mass="78720">MREEGGLQFNGKNLAALFTRPVMSKTKGSIGLVAGPSPFELLRNPKATMQSFEESKNQGNGEGVRERLMISGGPTRPILLCDPNKDARPSSDNNPVRKDGKTGQEKSKVSEGYDLRDHSVRMVTTTEADAQAAEQAVAATAAAIAASAGLSNDGPQMKKQKKKPDEEQRHAADALTILCKAAGDSPEQKRLEGADARPNQNESFQAFLRMQQDRKTYANFSERSQQLDYNAEMRRKEQLKNRKRHFVATLSKPPMVAHVPRGAIFRRFPHMVQQVPQSQLQIQGVDVRNVRFEPVRNQSEVVSNQVDYGDTSAGFVPNAAGNGYFFGMVTSHGGTRKMNALGIPTMLVQLSQPQMHLSGFVVAGHVAWQDIGNCTDKGNWSIARCLMCIRHPSALEIMICDPTCIHPAIKHLYICPSHCVRRFTPNITDLKQQLKNDMISLPLTKPRPPFIGTPSSTSAPRMPRASMENNLQPSLQPQVGPTALQMVPSSMAHSTAAQSSGGNAMAPMMVYRQVGAPARPVVTKEHFCTTCNKEFSCKSSLNRHMRIHSGVKPFQCGTCGKRFADKGVLDVHERIHTGKKPYRCNQCSKVFSQKGNLKRHMRIHSGVRPYSCNLCSKRFSQKGHLTAHLRIHTGHKPYQCTYCHKSFTQSSTLIGHMRTHTGERPYSCSICDKTFRQKGNLTAHMVMHQMQNTSQQTAPAQAGAEDGNAQQS</sequence>
<dbReference type="InterPro" id="IPR036236">
    <property type="entry name" value="Znf_C2H2_sf"/>
</dbReference>
<keyword evidence="10" id="KW-0539">Nucleus</keyword>
<dbReference type="PANTHER" id="PTHR16515:SF49">
    <property type="entry name" value="GASTRULA ZINC FINGER PROTEIN XLCGF49.1-LIKE-RELATED"/>
    <property type="match status" value="1"/>
</dbReference>
<evidence type="ECO:0000256" key="2">
    <source>
        <dbReference type="ARBA" id="ARBA00006991"/>
    </source>
</evidence>
<feature type="region of interest" description="Disordered" evidence="12">
    <location>
        <begin position="445"/>
        <end position="464"/>
    </location>
</feature>
<feature type="region of interest" description="Disordered" evidence="12">
    <location>
        <begin position="47"/>
        <end position="117"/>
    </location>
</feature>
<evidence type="ECO:0000313" key="14">
    <source>
        <dbReference type="EMBL" id="CAD9763273.1"/>
    </source>
</evidence>
<keyword evidence="4" id="KW-0677">Repeat</keyword>
<evidence type="ECO:0000256" key="8">
    <source>
        <dbReference type="ARBA" id="ARBA00023125"/>
    </source>
</evidence>
<feature type="domain" description="C2H2-type" evidence="13">
    <location>
        <begin position="610"/>
        <end position="637"/>
    </location>
</feature>
<dbReference type="GO" id="GO:0010468">
    <property type="term" value="P:regulation of gene expression"/>
    <property type="evidence" value="ECO:0007669"/>
    <property type="project" value="TreeGrafter"/>
</dbReference>
<feature type="domain" description="C2H2-type" evidence="13">
    <location>
        <begin position="554"/>
        <end position="581"/>
    </location>
</feature>
<dbReference type="InterPro" id="IPR050331">
    <property type="entry name" value="Zinc_finger"/>
</dbReference>
<dbReference type="GO" id="GO:0042802">
    <property type="term" value="F:identical protein binding"/>
    <property type="evidence" value="ECO:0007669"/>
    <property type="project" value="UniProtKB-ARBA"/>
</dbReference>
<evidence type="ECO:0000256" key="7">
    <source>
        <dbReference type="ARBA" id="ARBA00023015"/>
    </source>
</evidence>
<dbReference type="PROSITE" id="PS50157">
    <property type="entry name" value="ZINC_FINGER_C2H2_2"/>
    <property type="match status" value="6"/>
</dbReference>
<reference evidence="14" key="1">
    <citation type="submission" date="2021-01" db="EMBL/GenBank/DDBJ databases">
        <authorList>
            <person name="Corre E."/>
            <person name="Pelletier E."/>
            <person name="Niang G."/>
            <person name="Scheremetjew M."/>
            <person name="Finn R."/>
            <person name="Kale V."/>
            <person name="Holt S."/>
            <person name="Cochrane G."/>
            <person name="Meng A."/>
            <person name="Brown T."/>
            <person name="Cohen L."/>
        </authorList>
    </citation>
    <scope>NUCLEOTIDE SEQUENCE</scope>
    <source>
        <strain evidence="14">CCMP622</strain>
    </source>
</reference>
<dbReference type="FunFam" id="3.30.160.60:FF:001480">
    <property type="entry name" value="Si:cabz01071911.3"/>
    <property type="match status" value="1"/>
</dbReference>
<feature type="domain" description="C2H2-type" evidence="13">
    <location>
        <begin position="582"/>
        <end position="609"/>
    </location>
</feature>